<evidence type="ECO:0000313" key="10">
    <source>
        <dbReference type="Ensembl" id="ENSCCRP00020006640.1"/>
    </source>
</evidence>
<dbReference type="Proteomes" id="UP000694701">
    <property type="component" value="Unplaced"/>
</dbReference>
<feature type="domain" description="TRASH" evidence="9">
    <location>
        <begin position="370"/>
        <end position="411"/>
    </location>
</feature>
<feature type="domain" description="TRASH" evidence="9">
    <location>
        <begin position="554"/>
        <end position="590"/>
    </location>
</feature>
<dbReference type="SMART" id="SM00746">
    <property type="entry name" value="TRASH"/>
    <property type="match status" value="9"/>
</dbReference>
<keyword evidence="3" id="KW-0479">Metal-binding</keyword>
<accession>A0A8C2C3T0</accession>
<evidence type="ECO:0000256" key="1">
    <source>
        <dbReference type="ARBA" id="ARBA00022499"/>
    </source>
</evidence>
<keyword evidence="2" id="KW-0597">Phosphoprotein</keyword>
<dbReference type="InterPro" id="IPR051284">
    <property type="entry name" value="ZnF_MYMT-QRICH1"/>
</dbReference>
<evidence type="ECO:0000256" key="7">
    <source>
        <dbReference type="ARBA" id="ARBA00022843"/>
    </source>
</evidence>
<dbReference type="InterPro" id="IPR057926">
    <property type="entry name" value="QRICH1_dom"/>
</dbReference>
<feature type="compositionally biased region" description="Low complexity" evidence="8">
    <location>
        <begin position="311"/>
        <end position="321"/>
    </location>
</feature>
<keyword evidence="6" id="KW-0862">Zinc</keyword>
<dbReference type="Pfam" id="PF25561">
    <property type="entry name" value="QRICH1"/>
    <property type="match status" value="1"/>
</dbReference>
<evidence type="ECO:0000256" key="4">
    <source>
        <dbReference type="ARBA" id="ARBA00022737"/>
    </source>
</evidence>
<evidence type="ECO:0000256" key="8">
    <source>
        <dbReference type="SAM" id="MobiDB-lite"/>
    </source>
</evidence>
<dbReference type="Ensembl" id="ENSCCRT00020007491.1">
    <property type="protein sequence ID" value="ENSCCRP00020006640.1"/>
    <property type="gene ID" value="ENSCCRG00020003695.1"/>
</dbReference>
<dbReference type="InterPro" id="IPR021893">
    <property type="entry name" value="ZMYM2-like_C"/>
</dbReference>
<feature type="domain" description="TRASH" evidence="9">
    <location>
        <begin position="653"/>
        <end position="688"/>
    </location>
</feature>
<feature type="domain" description="TRASH" evidence="9">
    <location>
        <begin position="740"/>
        <end position="775"/>
    </location>
</feature>
<sequence length="1182" mass="130170">MDGDLEARADVEEAGKVTGEEEEGEGHMETTPRTEQTPSAEEPQTAPDLPKASEDNDDDVVIVEEPPAHSQGRVQPPSPTPAETLAAAKDCTESATTATASSKVPSPPASAATTDTAASTTAKIQSEPIVIDDEEDSELKGAASSSLLPPEAEDVLSSTEPDSEIKIASVTTLGTDSSAVAMANSTATPLVLCAQEDINLMITNVTSLKGEGGPAATRLDGLEGAENGLHISSSFSLNPEAQQNQGTATRPSPTFNPGRIGAASQPVQNGETGTHQRSDSWISQSASFPRNQKQPGVDSPSPAAPLPKPPCQSSSGSQQPQRTMKVTCANCKKPLKKGQTAYQRKGSSHLFCSTSCLSAFSHKPAPKKSCTMCKKDITNMKGGTIVAQVDSSESFQEFCSTGCLAAYENKQNPQKNQLKTKCTVCGKLTEIRHEVSFKNVTHKICSDACFNRYRMANGLIMNCCEQCGNYLPSRATANHFLLIDGQQKRFCCQNCIRDYKQVSVLQCSGCKVMCRSFDATQCIGSNGAMESYCTTACMTKNKFAAAAQNSEPSCHFCKRNALPQYQAALTEGKVLSFCSSQCVTKFQNATIQTSANGQFPASASENIQLKCNYCRGSFNLKPEILEWEDKVYQFCSKTCCEDYKKLHCIVTFCEYCQEEKTLHETVKFSGVKRPFCSEGCKLLFKQDFARRLGLKCVTCNYCTQMCKKSLTKQIDGVSRDFCSETCANKFHDWYYKAARCDCCKVQGTLMESVQWRAEMKHFCDQQCLLRFYCQQNEPNMATQKGPENTSFTQGPVSYAGGGILKDVKNKAVLCKPLTMTKATYCKPHMQSKLLQTGEHLLLCDNKTEYVPVPVPVPVYVPVPMNLYAQATPTPIAIPVPVRAPSQNQSYTLFVIAIFLGTCSFSKVMSVRFLFHLLSLSPAELNQSLSHFVKEVHRPNGERYTPDSLLYLCLGIQKHLQDKGRTDDLFGDPQYHMFGEELNKLLKDWQPSVLPDGSRWGRVEEQHLWSSGQIGEQTPSVLLRSLLYLNTKYFGLRTTEQHLRLSFGNVYGPSSSKPHTVLSVLYSMMNLVSSSIEQSASKRRRKDDCDSNFEADSGSGGSVHCPVKKHECRLYELYLSKCPESVRQRTDFLYMKPEVSASSDSPLWFSSTPLEKSVLVRLLTRVLLVRDIYKDNQHEEEGV</sequence>
<dbReference type="GO" id="GO:0008270">
    <property type="term" value="F:zinc ion binding"/>
    <property type="evidence" value="ECO:0007669"/>
    <property type="project" value="UniProtKB-KW"/>
</dbReference>
<keyword evidence="5" id="KW-0863">Zinc-finger</keyword>
<feature type="compositionally biased region" description="Basic and acidic residues" evidence="8">
    <location>
        <begin position="1"/>
        <end position="32"/>
    </location>
</feature>
<dbReference type="PANTHER" id="PTHR45736">
    <property type="entry name" value="ZINC FINGER MYM-TYPE PROTEIN"/>
    <property type="match status" value="1"/>
</dbReference>
<feature type="domain" description="TRASH" evidence="9">
    <location>
        <begin position="422"/>
        <end position="457"/>
    </location>
</feature>
<keyword evidence="7" id="KW-0832">Ubl conjugation</keyword>
<protein>
    <submittedName>
        <fullName evidence="10">Zinc finger, MYM-type 2</fullName>
    </submittedName>
</protein>
<dbReference type="SUPFAM" id="SSF57716">
    <property type="entry name" value="Glucocorticoid receptor-like (DNA-binding domain)"/>
    <property type="match status" value="1"/>
</dbReference>
<keyword evidence="1" id="KW-1017">Isopeptide bond</keyword>
<dbReference type="Pfam" id="PF12012">
    <property type="entry name" value="DUF3504"/>
    <property type="match status" value="1"/>
</dbReference>
<feature type="region of interest" description="Disordered" evidence="8">
    <location>
        <begin position="239"/>
        <end position="323"/>
    </location>
</feature>
<dbReference type="Pfam" id="PF06467">
    <property type="entry name" value="zf-FCS"/>
    <property type="match status" value="8"/>
</dbReference>
<dbReference type="AlphaFoldDB" id="A0A8C2C3T0"/>
<proteinExistence type="predicted"/>
<evidence type="ECO:0000313" key="11">
    <source>
        <dbReference type="Proteomes" id="UP000694701"/>
    </source>
</evidence>
<keyword evidence="4" id="KW-0677">Repeat</keyword>
<organism evidence="10 11">
    <name type="scientific">Cyprinus carpio</name>
    <name type="common">Common carp</name>
    <dbReference type="NCBI Taxonomy" id="7962"/>
    <lineage>
        <taxon>Eukaryota</taxon>
        <taxon>Metazoa</taxon>
        <taxon>Chordata</taxon>
        <taxon>Craniata</taxon>
        <taxon>Vertebrata</taxon>
        <taxon>Euteleostomi</taxon>
        <taxon>Actinopterygii</taxon>
        <taxon>Neopterygii</taxon>
        <taxon>Teleostei</taxon>
        <taxon>Ostariophysi</taxon>
        <taxon>Cypriniformes</taxon>
        <taxon>Cyprinidae</taxon>
        <taxon>Cyprininae</taxon>
        <taxon>Cyprinus</taxon>
    </lineage>
</organism>
<feature type="domain" description="TRASH" evidence="9">
    <location>
        <begin position="464"/>
        <end position="503"/>
    </location>
</feature>
<feature type="domain" description="TRASH" evidence="9">
    <location>
        <begin position="699"/>
        <end position="734"/>
    </location>
</feature>
<reference evidence="10" key="1">
    <citation type="submission" date="2025-08" db="UniProtKB">
        <authorList>
            <consortium name="Ensembl"/>
        </authorList>
    </citation>
    <scope>IDENTIFICATION</scope>
</reference>
<dbReference type="InterPro" id="IPR011017">
    <property type="entry name" value="TRASH_dom"/>
</dbReference>
<evidence type="ECO:0000256" key="6">
    <source>
        <dbReference type="ARBA" id="ARBA00022833"/>
    </source>
</evidence>
<feature type="compositionally biased region" description="Low complexity" evidence="8">
    <location>
        <begin position="93"/>
        <end position="122"/>
    </location>
</feature>
<dbReference type="PANTHER" id="PTHR45736:SF6">
    <property type="entry name" value="ZINC FINGER MYM-TYPE PROTEIN 2"/>
    <property type="match status" value="1"/>
</dbReference>
<feature type="domain" description="TRASH" evidence="9">
    <location>
        <begin position="328"/>
        <end position="364"/>
    </location>
</feature>
<name>A0A8C2C3T0_CYPCA</name>
<dbReference type="InterPro" id="IPR010507">
    <property type="entry name" value="Znf_MYM"/>
</dbReference>
<evidence type="ECO:0000256" key="5">
    <source>
        <dbReference type="ARBA" id="ARBA00022771"/>
    </source>
</evidence>
<feature type="compositionally biased region" description="Polar residues" evidence="8">
    <location>
        <begin position="239"/>
        <end position="255"/>
    </location>
</feature>
<evidence type="ECO:0000256" key="3">
    <source>
        <dbReference type="ARBA" id="ARBA00022723"/>
    </source>
</evidence>
<feature type="region of interest" description="Disordered" evidence="8">
    <location>
        <begin position="1076"/>
        <end position="1101"/>
    </location>
</feature>
<feature type="domain" description="TRASH" evidence="9">
    <location>
        <begin position="611"/>
        <end position="647"/>
    </location>
</feature>
<evidence type="ECO:0000259" key="9">
    <source>
        <dbReference type="SMART" id="SM00746"/>
    </source>
</evidence>
<feature type="region of interest" description="Disordered" evidence="8">
    <location>
        <begin position="1"/>
        <end position="161"/>
    </location>
</feature>
<evidence type="ECO:0000256" key="2">
    <source>
        <dbReference type="ARBA" id="ARBA00022553"/>
    </source>
</evidence>
<feature type="compositionally biased region" description="Polar residues" evidence="8">
    <location>
        <begin position="265"/>
        <end position="294"/>
    </location>
</feature>